<protein>
    <recommendedName>
        <fullName evidence="1">SRR1-like domain-containing protein</fullName>
    </recommendedName>
</protein>
<organism evidence="2 3">
    <name type="scientific">Daldinia eschscholtzii</name>
    <dbReference type="NCBI Taxonomy" id="292717"/>
    <lineage>
        <taxon>Eukaryota</taxon>
        <taxon>Fungi</taxon>
        <taxon>Dikarya</taxon>
        <taxon>Ascomycota</taxon>
        <taxon>Pezizomycotina</taxon>
        <taxon>Sordariomycetes</taxon>
        <taxon>Xylariomycetidae</taxon>
        <taxon>Xylariales</taxon>
        <taxon>Hypoxylaceae</taxon>
        <taxon>Daldinia</taxon>
    </lineage>
</organism>
<evidence type="ECO:0000313" key="2">
    <source>
        <dbReference type="EMBL" id="KAK6951072.1"/>
    </source>
</evidence>
<reference evidence="2 3" key="1">
    <citation type="journal article" date="2024" name="Front Chem Biol">
        <title>Unveiling the potential of Daldinia eschscholtzii MFLUCC 19-0629 through bioactivity and bioinformatics studies for enhanced sustainable agriculture production.</title>
        <authorList>
            <person name="Brooks S."/>
            <person name="Weaver J.A."/>
            <person name="Klomchit A."/>
            <person name="Alharthi S.A."/>
            <person name="Onlamun T."/>
            <person name="Nurani R."/>
            <person name="Vong T.K."/>
            <person name="Alberti F."/>
            <person name="Greco C."/>
        </authorList>
    </citation>
    <scope>NUCLEOTIDE SEQUENCE [LARGE SCALE GENOMIC DNA]</scope>
    <source>
        <strain evidence="2">MFLUCC 19-0629</strain>
    </source>
</reference>
<keyword evidence="3" id="KW-1185">Reference proteome</keyword>
<dbReference type="EMBL" id="JBANMG010000007">
    <property type="protein sequence ID" value="KAK6951072.1"/>
    <property type="molecule type" value="Genomic_DNA"/>
</dbReference>
<proteinExistence type="predicted"/>
<comment type="caution">
    <text evidence="2">The sequence shown here is derived from an EMBL/GenBank/DDBJ whole genome shotgun (WGS) entry which is preliminary data.</text>
</comment>
<dbReference type="PANTHER" id="PTHR42080">
    <property type="entry name" value="SRR1 DOMAIN-CONTAINING PROTEIN"/>
    <property type="match status" value="1"/>
</dbReference>
<dbReference type="Pfam" id="PF07985">
    <property type="entry name" value="SRR1"/>
    <property type="match status" value="1"/>
</dbReference>
<dbReference type="PANTHER" id="PTHR42080:SF1">
    <property type="entry name" value="SRR1-LIKE DOMAIN-CONTAINING PROTEIN"/>
    <property type="match status" value="1"/>
</dbReference>
<gene>
    <name evidence="2" type="ORF">Daesc_007601</name>
</gene>
<dbReference type="AlphaFoldDB" id="A0AAX6MFY1"/>
<dbReference type="InterPro" id="IPR012942">
    <property type="entry name" value="SRR1-like"/>
</dbReference>
<sequence>MAGKQNQKDDAEVEVVSNGIVEMYNRGTRLFTKDTIRHIAEQLEKYRDNKLENNKLHFTNMKGEDVEVILDPSKPPVWEDMNTVDPQKACLAIGVTWPGPHPVLHHHRLPSIDETLSNTFSRAELGQVFDHVRQQWEASEQYVRLKKLLKSRKAQLANVKKIVAVALGTLANGSKVSRPSIVQHALTLSLQQMLSKMKTPDNRIVGIFQSIRDSVLRNKIVKTPIPCFAQDPAYLPRDKAVLAELGITFLEDPWAFLEVDDTSLVVSVDPNIPVRQIIADIARPVAIIQHKMMEMNGPDASAW</sequence>
<evidence type="ECO:0000313" key="3">
    <source>
        <dbReference type="Proteomes" id="UP001369815"/>
    </source>
</evidence>
<feature type="domain" description="SRR1-like" evidence="1">
    <location>
        <begin position="146"/>
        <end position="278"/>
    </location>
</feature>
<evidence type="ECO:0000259" key="1">
    <source>
        <dbReference type="Pfam" id="PF07985"/>
    </source>
</evidence>
<dbReference type="Proteomes" id="UP001369815">
    <property type="component" value="Unassembled WGS sequence"/>
</dbReference>
<accession>A0AAX6MFY1</accession>
<name>A0AAX6MFY1_9PEZI</name>